<dbReference type="AlphaFoldDB" id="A0A371PAS7"/>
<dbReference type="Pfam" id="PF01636">
    <property type="entry name" value="APH"/>
    <property type="match status" value="1"/>
</dbReference>
<comment type="caution">
    <text evidence="2">The sequence shown here is derived from an EMBL/GenBank/DDBJ whole genome shotgun (WGS) entry which is preliminary data.</text>
</comment>
<dbReference type="InterPro" id="IPR011009">
    <property type="entry name" value="Kinase-like_dom_sf"/>
</dbReference>
<keyword evidence="3" id="KW-1185">Reference proteome</keyword>
<evidence type="ECO:0000313" key="2">
    <source>
        <dbReference type="EMBL" id="REK73054.1"/>
    </source>
</evidence>
<dbReference type="InterPro" id="IPR002575">
    <property type="entry name" value="Aminoglycoside_PTrfase"/>
</dbReference>
<organism evidence="2 3">
    <name type="scientific">Aeromicrobium endophyticum</name>
    <dbReference type="NCBI Taxonomy" id="2292704"/>
    <lineage>
        <taxon>Bacteria</taxon>
        <taxon>Bacillati</taxon>
        <taxon>Actinomycetota</taxon>
        <taxon>Actinomycetes</taxon>
        <taxon>Propionibacteriales</taxon>
        <taxon>Nocardioidaceae</taxon>
        <taxon>Aeromicrobium</taxon>
    </lineage>
</organism>
<name>A0A371PAS7_9ACTN</name>
<gene>
    <name evidence="2" type="ORF">DX116_05565</name>
</gene>
<protein>
    <recommendedName>
        <fullName evidence="1">Aminoglycoside phosphotransferase domain-containing protein</fullName>
    </recommendedName>
</protein>
<dbReference type="Proteomes" id="UP000265581">
    <property type="component" value="Unassembled WGS sequence"/>
</dbReference>
<dbReference type="SUPFAM" id="SSF56112">
    <property type="entry name" value="Protein kinase-like (PK-like)"/>
    <property type="match status" value="1"/>
</dbReference>
<dbReference type="EMBL" id="QUBR01000001">
    <property type="protein sequence ID" value="REK73054.1"/>
    <property type="molecule type" value="Genomic_DNA"/>
</dbReference>
<reference evidence="2 3" key="1">
    <citation type="submission" date="2018-08" db="EMBL/GenBank/DDBJ databases">
        <title>Aeromicrobium sp. M2KJ-4, whole genome shotgun sequence.</title>
        <authorList>
            <person name="Tuo L."/>
        </authorList>
    </citation>
    <scope>NUCLEOTIDE SEQUENCE [LARGE SCALE GENOMIC DNA]</scope>
    <source>
        <strain evidence="2 3">M2KJ-4</strain>
    </source>
</reference>
<accession>A0A371PAS7</accession>
<feature type="domain" description="Aminoglycoside phosphotransferase" evidence="1">
    <location>
        <begin position="126"/>
        <end position="282"/>
    </location>
</feature>
<proteinExistence type="predicted"/>
<evidence type="ECO:0000259" key="1">
    <source>
        <dbReference type="Pfam" id="PF01636"/>
    </source>
</evidence>
<sequence length="340" mass="37881">MRRGGPVSDYRTQARPCPYAEAMGRPFSERVAHDDWRHSAERWTHAELARQGITVTGRVEQPRIRPWSTQLTVPTDAGRIWFKANCASMSFEPALQVELARLAPEDVDEPFAVDLERGWMLTLDRGATLGDASEPDAHDWRRVLRGAAALQRVAADHGPTLIAAGLPDCRPATVVGRFDRFVDVLSSLPAEHPAHVPDDLRAQLVDARPRLVDAVDLLTESSLPTTWQHGDLHPWNVFADTGRFFDFGDGQWAHAAELLSVPEAWISRQPAVSWPDVLEAYGEAWDVSPDDLAAQLRAASLTQPVNRTLVWWGCLQEATAAEWTQWGDGVLHHLTRVLEP</sequence>
<evidence type="ECO:0000313" key="3">
    <source>
        <dbReference type="Proteomes" id="UP000265581"/>
    </source>
</evidence>